<proteinExistence type="predicted"/>
<dbReference type="EMBL" id="PVTD01000001">
    <property type="protein sequence ID" value="PRY26741.1"/>
    <property type="molecule type" value="Genomic_DNA"/>
</dbReference>
<gene>
    <name evidence="2" type="ORF">CLV78_101842</name>
</gene>
<name>A0A2T0RZX5_9RHOB</name>
<dbReference type="Pfam" id="PF19834">
    <property type="entry name" value="DUF6314"/>
    <property type="match status" value="1"/>
</dbReference>
<evidence type="ECO:0000313" key="2">
    <source>
        <dbReference type="EMBL" id="PRY26741.1"/>
    </source>
</evidence>
<dbReference type="Proteomes" id="UP000239480">
    <property type="component" value="Unassembled WGS sequence"/>
</dbReference>
<evidence type="ECO:0000259" key="1">
    <source>
        <dbReference type="Pfam" id="PF19834"/>
    </source>
</evidence>
<feature type="domain" description="DUF6314" evidence="1">
    <location>
        <begin position="44"/>
        <end position="174"/>
    </location>
</feature>
<evidence type="ECO:0000313" key="3">
    <source>
        <dbReference type="Proteomes" id="UP000239480"/>
    </source>
</evidence>
<dbReference type="AlphaFoldDB" id="A0A2T0RZX5"/>
<organism evidence="2 3">
    <name type="scientific">Aliiruegeria haliotis</name>
    <dbReference type="NCBI Taxonomy" id="1280846"/>
    <lineage>
        <taxon>Bacteria</taxon>
        <taxon>Pseudomonadati</taxon>
        <taxon>Pseudomonadota</taxon>
        <taxon>Alphaproteobacteria</taxon>
        <taxon>Rhodobacterales</taxon>
        <taxon>Roseobacteraceae</taxon>
        <taxon>Aliiruegeria</taxon>
    </lineage>
</organism>
<reference evidence="2 3" key="1">
    <citation type="submission" date="2018-03" db="EMBL/GenBank/DDBJ databases">
        <title>Genomic Encyclopedia of Archaeal and Bacterial Type Strains, Phase II (KMG-II): from individual species to whole genera.</title>
        <authorList>
            <person name="Goeker M."/>
        </authorList>
    </citation>
    <scope>NUCLEOTIDE SEQUENCE [LARGE SCALE GENOMIC DNA]</scope>
    <source>
        <strain evidence="2 3">DSM 29328</strain>
    </source>
</reference>
<dbReference type="InterPro" id="IPR045632">
    <property type="entry name" value="DUF6314"/>
</dbReference>
<dbReference type="RefSeq" id="WP_245924825.1">
    <property type="nucleotide sequence ID" value="NZ_PVTD01000001.1"/>
</dbReference>
<accession>A0A2T0RZX5</accession>
<protein>
    <recommendedName>
        <fullName evidence="1">DUF6314 domain-containing protein</fullName>
    </recommendedName>
</protein>
<keyword evidence="3" id="KW-1185">Reference proteome</keyword>
<comment type="caution">
    <text evidence="2">The sequence shown here is derived from an EMBL/GenBank/DDBJ whole genome shotgun (WGS) entry which is preliminary data.</text>
</comment>
<sequence>MRAPFALVLSPEIARFIPKGNEGGKQGKVAEQMTQIDRLELADLSGTWILDRDIADARTGQRQRLTGTAEFAARDGGLDYFETGRLVLPGGQNLTATRRYLWRVRQGGRVEVLFEDGRYFHSFTFGEAAPKAHHWCDPDDYRVSYDFSAWPVWSSRWSVNGPRKEYVMYSRYSRS</sequence>